<dbReference type="InterPro" id="IPR012338">
    <property type="entry name" value="Beta-lactam/transpept-like"/>
</dbReference>
<feature type="domain" description="Peptidase S11 D-Ala-D-Ala carboxypeptidase A C-terminal" evidence="15">
    <location>
        <begin position="296"/>
        <end position="386"/>
    </location>
</feature>
<dbReference type="PRINTS" id="PR00725">
    <property type="entry name" value="DADACBPTASE1"/>
</dbReference>
<evidence type="ECO:0000313" key="17">
    <source>
        <dbReference type="Proteomes" id="UP000196573"/>
    </source>
</evidence>
<evidence type="ECO:0000256" key="10">
    <source>
        <dbReference type="ARBA" id="ARBA00023316"/>
    </source>
</evidence>
<dbReference type="Proteomes" id="UP000196573">
    <property type="component" value="Unassembled WGS sequence"/>
</dbReference>
<dbReference type="EMBL" id="FWPT01000002">
    <property type="protein sequence ID" value="SMA40404.1"/>
    <property type="molecule type" value="Genomic_DNA"/>
</dbReference>
<keyword evidence="7 16" id="KW-0378">Hydrolase</keyword>
<dbReference type="Gene3D" id="3.40.710.10">
    <property type="entry name" value="DD-peptidase/beta-lactamase superfamily"/>
    <property type="match status" value="1"/>
</dbReference>
<evidence type="ECO:0000313" key="16">
    <source>
        <dbReference type="EMBL" id="SMA40404.1"/>
    </source>
</evidence>
<dbReference type="Pfam" id="PF00768">
    <property type="entry name" value="Peptidase_S11"/>
    <property type="match status" value="1"/>
</dbReference>
<dbReference type="GO" id="GO:0009002">
    <property type="term" value="F:serine-type D-Ala-D-Ala carboxypeptidase activity"/>
    <property type="evidence" value="ECO:0007669"/>
    <property type="project" value="UniProtKB-EC"/>
</dbReference>
<dbReference type="SUPFAM" id="SSF56601">
    <property type="entry name" value="beta-lactamase/transpeptidase-like"/>
    <property type="match status" value="1"/>
</dbReference>
<gene>
    <name evidence="16" type="primary">dacC_1</name>
    <name evidence="16" type="ORF">EHSB41UT_01189</name>
</gene>
<evidence type="ECO:0000256" key="6">
    <source>
        <dbReference type="ARBA" id="ARBA00022729"/>
    </source>
</evidence>
<evidence type="ECO:0000256" key="14">
    <source>
        <dbReference type="RuleBase" id="RU004016"/>
    </source>
</evidence>
<feature type="active site" description="Acyl-ester intermediate" evidence="12">
    <location>
        <position position="76"/>
    </location>
</feature>
<evidence type="ECO:0000256" key="7">
    <source>
        <dbReference type="ARBA" id="ARBA00022801"/>
    </source>
</evidence>
<dbReference type="GO" id="GO:0006508">
    <property type="term" value="P:proteolysis"/>
    <property type="evidence" value="ECO:0007669"/>
    <property type="project" value="UniProtKB-KW"/>
</dbReference>
<keyword evidence="6" id="KW-0732">Signal</keyword>
<evidence type="ECO:0000259" key="15">
    <source>
        <dbReference type="SMART" id="SM00936"/>
    </source>
</evidence>
<dbReference type="Gene3D" id="2.60.410.10">
    <property type="entry name" value="D-Ala-D-Ala carboxypeptidase, C-terminal domain"/>
    <property type="match status" value="1"/>
</dbReference>
<dbReference type="Pfam" id="PF07943">
    <property type="entry name" value="PBP5_C"/>
    <property type="match status" value="1"/>
</dbReference>
<feature type="active site" description="Proton acceptor" evidence="12">
    <location>
        <position position="79"/>
    </location>
</feature>
<keyword evidence="8" id="KW-0133">Cell shape</keyword>
<dbReference type="PANTHER" id="PTHR21581">
    <property type="entry name" value="D-ALANYL-D-ALANINE CARBOXYPEPTIDASE"/>
    <property type="match status" value="1"/>
</dbReference>
<evidence type="ECO:0000256" key="11">
    <source>
        <dbReference type="ARBA" id="ARBA00034000"/>
    </source>
</evidence>
<dbReference type="GO" id="GO:0071555">
    <property type="term" value="P:cell wall organization"/>
    <property type="evidence" value="ECO:0007669"/>
    <property type="project" value="UniProtKB-KW"/>
</dbReference>
<comment type="pathway">
    <text evidence="1">Cell wall biogenesis; peptidoglycan biosynthesis.</text>
</comment>
<keyword evidence="17" id="KW-1185">Reference proteome</keyword>
<dbReference type="RefSeq" id="WP_207626572.1">
    <property type="nucleotide sequence ID" value="NZ_CBCSCN010000001.1"/>
</dbReference>
<dbReference type="InterPro" id="IPR001967">
    <property type="entry name" value="Peptidase_S11_N"/>
</dbReference>
<comment type="similarity">
    <text evidence="2 14">Belongs to the peptidase S11 family.</text>
</comment>
<evidence type="ECO:0000256" key="1">
    <source>
        <dbReference type="ARBA" id="ARBA00004752"/>
    </source>
</evidence>
<keyword evidence="4 16" id="KW-0121">Carboxypeptidase</keyword>
<evidence type="ECO:0000256" key="3">
    <source>
        <dbReference type="ARBA" id="ARBA00012448"/>
    </source>
</evidence>
<dbReference type="UniPathway" id="UPA00219"/>
<comment type="catalytic activity">
    <reaction evidence="11">
        <text>Preferential cleavage: (Ac)2-L-Lys-D-Ala-|-D-Ala. Also transpeptidation of peptidyl-alanyl moieties that are N-acyl substituents of D-alanine.</text>
        <dbReference type="EC" id="3.4.16.4"/>
    </reaction>
</comment>
<dbReference type="InterPro" id="IPR018044">
    <property type="entry name" value="Peptidase_S11"/>
</dbReference>
<evidence type="ECO:0000256" key="2">
    <source>
        <dbReference type="ARBA" id="ARBA00007164"/>
    </source>
</evidence>
<keyword evidence="10" id="KW-0961">Cell wall biogenesis/degradation</keyword>
<organism evidence="16 17">
    <name type="scientific">Parendozoicomonas haliclonae</name>
    <dbReference type="NCBI Taxonomy" id="1960125"/>
    <lineage>
        <taxon>Bacteria</taxon>
        <taxon>Pseudomonadati</taxon>
        <taxon>Pseudomonadota</taxon>
        <taxon>Gammaproteobacteria</taxon>
        <taxon>Oceanospirillales</taxon>
        <taxon>Endozoicomonadaceae</taxon>
        <taxon>Parendozoicomonas</taxon>
    </lineage>
</organism>
<dbReference type="InterPro" id="IPR012907">
    <property type="entry name" value="Peptidase_S11_C"/>
</dbReference>
<dbReference type="PANTHER" id="PTHR21581:SF6">
    <property type="entry name" value="TRAFFICKING PROTEIN PARTICLE COMPLEX SUBUNIT 12"/>
    <property type="match status" value="1"/>
</dbReference>
<feature type="active site" evidence="12">
    <location>
        <position position="136"/>
    </location>
</feature>
<evidence type="ECO:0000256" key="9">
    <source>
        <dbReference type="ARBA" id="ARBA00022984"/>
    </source>
</evidence>
<dbReference type="GO" id="GO:0008360">
    <property type="term" value="P:regulation of cell shape"/>
    <property type="evidence" value="ECO:0007669"/>
    <property type="project" value="UniProtKB-KW"/>
</dbReference>
<dbReference type="GO" id="GO:0009252">
    <property type="term" value="P:peptidoglycan biosynthetic process"/>
    <property type="evidence" value="ECO:0007669"/>
    <property type="project" value="UniProtKB-UniPathway"/>
</dbReference>
<evidence type="ECO:0000256" key="8">
    <source>
        <dbReference type="ARBA" id="ARBA00022960"/>
    </source>
</evidence>
<feature type="binding site" evidence="13">
    <location>
        <position position="246"/>
    </location>
    <ligand>
        <name>substrate</name>
    </ligand>
</feature>
<evidence type="ECO:0000256" key="13">
    <source>
        <dbReference type="PIRSR" id="PIRSR618044-2"/>
    </source>
</evidence>
<accession>A0A1X7AH83</accession>
<dbReference type="EC" id="3.4.16.4" evidence="3"/>
<keyword evidence="5" id="KW-0645">Protease</keyword>
<keyword evidence="9" id="KW-0573">Peptidoglycan synthesis</keyword>
<proteinExistence type="inferred from homology"/>
<name>A0A1X7AH83_9GAMM</name>
<reference evidence="16 17" key="1">
    <citation type="submission" date="2017-03" db="EMBL/GenBank/DDBJ databases">
        <authorList>
            <person name="Afonso C.L."/>
            <person name="Miller P.J."/>
            <person name="Scott M.A."/>
            <person name="Spackman E."/>
            <person name="Goraichik I."/>
            <person name="Dimitrov K.M."/>
            <person name="Suarez D.L."/>
            <person name="Swayne D.E."/>
        </authorList>
    </citation>
    <scope>NUCLEOTIDE SEQUENCE [LARGE SCALE GENOMIC DNA]</scope>
    <source>
        <strain evidence="16">SB41UT1</strain>
    </source>
</reference>
<dbReference type="SMART" id="SM00936">
    <property type="entry name" value="PBP5_C"/>
    <property type="match status" value="1"/>
</dbReference>
<evidence type="ECO:0000256" key="4">
    <source>
        <dbReference type="ARBA" id="ARBA00022645"/>
    </source>
</evidence>
<evidence type="ECO:0000256" key="5">
    <source>
        <dbReference type="ARBA" id="ARBA00022670"/>
    </source>
</evidence>
<dbReference type="AlphaFoldDB" id="A0A1X7AH83"/>
<dbReference type="InterPro" id="IPR037167">
    <property type="entry name" value="Peptidase_S11_C_sf"/>
</dbReference>
<evidence type="ECO:0000256" key="12">
    <source>
        <dbReference type="PIRSR" id="PIRSR618044-1"/>
    </source>
</evidence>
<protein>
    <recommendedName>
        <fullName evidence="3">serine-type D-Ala-D-Ala carboxypeptidase</fullName>
        <ecNumber evidence="3">3.4.16.4</ecNumber>
    </recommendedName>
</protein>
<sequence>MNKLFLSPSLVTRFRFLLFAFIAASALLSATLVQALPSGMIPSPPKISAASYILMDAQSGEVLAEKNADERLPPASLTKMMTSYVVTNEMAAGNIARDDLVTVSEKAWRMKGSLMFIEVGEKVSVEDLLKGVIIVSGNDASVALAEYVAGSEGAFTQIMNGTAKALGMNNSAFKNSSGWPVEGHYSSARDFAILSKHIIYDHPEYYPLYDQKEFQYGVDKRTGKPMNPQPNRNSLLWSNPGVDGLKTGHTDAAGYCLAASAEKDGRRLIAVVMGTAGERARAAETQKLLTYGFRFFENVDVHRAGVALENLRVWKGQVNQVPVGLLEDLVVTVPRGTGKEVKASVVVNGNLEAPVLEGEVVGSVVVKVGDEEIARQNLVALEPVAEGGFLKWFWDSLVQFFSGLFS</sequence>